<reference evidence="3 4" key="1">
    <citation type="journal article" date="2019" name="Int. J. Syst. Evol. Microbiol.">
        <title>The Global Catalogue of Microorganisms (GCM) 10K type strain sequencing project: providing services to taxonomists for standard genome sequencing and annotation.</title>
        <authorList>
            <consortium name="The Broad Institute Genomics Platform"/>
            <consortium name="The Broad Institute Genome Sequencing Center for Infectious Disease"/>
            <person name="Wu L."/>
            <person name="Ma J."/>
        </authorList>
    </citation>
    <scope>NUCLEOTIDE SEQUENCE [LARGE SCALE GENOMIC DNA]</scope>
    <source>
        <strain evidence="3 4">JCM 15628</strain>
    </source>
</reference>
<sequence>MTMPVTDVSHDLDTRTLTIVADFHCPPKRIWEIYADPRQLEQIWGPPTYPATFVDHDLVPGGRMNYYMTSPEGEKFYGYWEVETVDEPSGFTFDDGFALDEQFTKNPDLPVGKNVFSFAEHDGGTRAIFVSTYATAEALQKVLDMGVVEGASSAINQIDGLVAA</sequence>
<evidence type="ECO:0000256" key="1">
    <source>
        <dbReference type="ARBA" id="ARBA00006817"/>
    </source>
</evidence>
<proteinExistence type="inferred from homology"/>
<dbReference type="Pfam" id="PF08327">
    <property type="entry name" value="AHSA1"/>
    <property type="match status" value="1"/>
</dbReference>
<accession>A0ABN2SDQ6</accession>
<dbReference type="SUPFAM" id="SSF55961">
    <property type="entry name" value="Bet v1-like"/>
    <property type="match status" value="1"/>
</dbReference>
<dbReference type="Gene3D" id="3.30.530.20">
    <property type="match status" value="1"/>
</dbReference>
<comment type="caution">
    <text evidence="3">The sequence shown here is derived from an EMBL/GenBank/DDBJ whole genome shotgun (WGS) entry which is preliminary data.</text>
</comment>
<dbReference type="RefSeq" id="WP_344063623.1">
    <property type="nucleotide sequence ID" value="NZ_BAAAPU010000008.1"/>
</dbReference>
<evidence type="ECO:0000313" key="4">
    <source>
        <dbReference type="Proteomes" id="UP001500013"/>
    </source>
</evidence>
<dbReference type="InterPro" id="IPR013538">
    <property type="entry name" value="ASHA1/2-like_C"/>
</dbReference>
<keyword evidence="4" id="KW-1185">Reference proteome</keyword>
<evidence type="ECO:0000313" key="3">
    <source>
        <dbReference type="EMBL" id="GAA1984809.1"/>
    </source>
</evidence>
<dbReference type="InterPro" id="IPR023393">
    <property type="entry name" value="START-like_dom_sf"/>
</dbReference>
<organism evidence="3 4">
    <name type="scientific">Terrabacter lapilli</name>
    <dbReference type="NCBI Taxonomy" id="436231"/>
    <lineage>
        <taxon>Bacteria</taxon>
        <taxon>Bacillati</taxon>
        <taxon>Actinomycetota</taxon>
        <taxon>Actinomycetes</taxon>
        <taxon>Micrococcales</taxon>
        <taxon>Intrasporangiaceae</taxon>
        <taxon>Terrabacter</taxon>
    </lineage>
</organism>
<gene>
    <name evidence="3" type="ORF">GCM10009817_27820</name>
</gene>
<dbReference type="Proteomes" id="UP001500013">
    <property type="component" value="Unassembled WGS sequence"/>
</dbReference>
<evidence type="ECO:0000259" key="2">
    <source>
        <dbReference type="Pfam" id="PF08327"/>
    </source>
</evidence>
<dbReference type="EMBL" id="BAAAPU010000008">
    <property type="protein sequence ID" value="GAA1984809.1"/>
    <property type="molecule type" value="Genomic_DNA"/>
</dbReference>
<dbReference type="CDD" id="cd07814">
    <property type="entry name" value="SRPBCC_CalC_Aha1-like"/>
    <property type="match status" value="1"/>
</dbReference>
<name>A0ABN2SDQ6_9MICO</name>
<protein>
    <submittedName>
        <fullName evidence="3">SRPBCC domain-containing protein</fullName>
    </submittedName>
</protein>
<comment type="similarity">
    <text evidence="1">Belongs to the AHA1 family.</text>
</comment>
<feature type="domain" description="Activator of Hsp90 ATPase homologue 1/2-like C-terminal" evidence="2">
    <location>
        <begin position="25"/>
        <end position="162"/>
    </location>
</feature>